<keyword evidence="7 15" id="KW-0227">DNA damage</keyword>
<evidence type="ECO:0000256" key="14">
    <source>
        <dbReference type="ARBA" id="ARBA00029488"/>
    </source>
</evidence>
<evidence type="ECO:0000256" key="5">
    <source>
        <dbReference type="ARBA" id="ARBA00022723"/>
    </source>
</evidence>
<dbReference type="InterPro" id="IPR008822">
    <property type="entry name" value="Endonuclease_RusA-like"/>
</dbReference>
<evidence type="ECO:0000256" key="12">
    <source>
        <dbReference type="ARBA" id="ARBA00024745"/>
    </source>
</evidence>
<keyword evidence="8 15" id="KW-0378">Hydrolase</keyword>
<evidence type="ECO:0000313" key="16">
    <source>
        <dbReference type="EMBL" id="MEE9684011.1"/>
    </source>
</evidence>
<keyword evidence="9" id="KW-0460">Magnesium</keyword>
<dbReference type="PIRSF" id="PIRSF001007">
    <property type="entry name" value="RusA"/>
    <property type="match status" value="1"/>
</dbReference>
<evidence type="ECO:0000256" key="13">
    <source>
        <dbReference type="ARBA" id="ARBA00029354"/>
    </source>
</evidence>
<keyword evidence="17" id="KW-1185">Reference proteome</keyword>
<comment type="subunit">
    <text evidence="2">Homodimer.</text>
</comment>
<comment type="cofactor">
    <cofactor evidence="1">
        <name>Mg(2+)</name>
        <dbReference type="ChEBI" id="CHEBI:18420"/>
    </cofactor>
</comment>
<evidence type="ECO:0000256" key="6">
    <source>
        <dbReference type="ARBA" id="ARBA00022759"/>
    </source>
</evidence>
<proteinExistence type="inferred from homology"/>
<evidence type="ECO:0000256" key="15">
    <source>
        <dbReference type="PIRNR" id="PIRNR001007"/>
    </source>
</evidence>
<dbReference type="SUPFAM" id="SSF103084">
    <property type="entry name" value="Holliday junction resolvase RusA"/>
    <property type="match status" value="1"/>
</dbReference>
<evidence type="ECO:0000256" key="11">
    <source>
        <dbReference type="ARBA" id="ARBA00023204"/>
    </source>
</evidence>
<evidence type="ECO:0000256" key="2">
    <source>
        <dbReference type="ARBA" id="ARBA00011738"/>
    </source>
</evidence>
<evidence type="ECO:0000256" key="8">
    <source>
        <dbReference type="ARBA" id="ARBA00022801"/>
    </source>
</evidence>
<keyword evidence="11 15" id="KW-0234">DNA repair</keyword>
<keyword evidence="4 15" id="KW-0540">Nuclease</keyword>
<keyword evidence="10" id="KW-0233">DNA recombination</keyword>
<protein>
    <recommendedName>
        <fullName evidence="3 15">Crossover junction endodeoxyribonuclease rusA</fullName>
        <ecNumber evidence="14 15">3.1.21.10</ecNumber>
    </recommendedName>
</protein>
<organism evidence="16 17">
    <name type="scientific">Lelliottia amnigena</name>
    <name type="common">Enterobacter amnigenus</name>
    <dbReference type="NCBI Taxonomy" id="61646"/>
    <lineage>
        <taxon>Bacteria</taxon>
        <taxon>Pseudomonadati</taxon>
        <taxon>Pseudomonadota</taxon>
        <taxon>Gammaproteobacteria</taxon>
        <taxon>Enterobacterales</taxon>
        <taxon>Enterobacteriaceae</taxon>
        <taxon>Lelliottia</taxon>
    </lineage>
</organism>
<dbReference type="InterPro" id="IPR016281">
    <property type="entry name" value="Endonuclease_RusA"/>
</dbReference>
<evidence type="ECO:0000256" key="10">
    <source>
        <dbReference type="ARBA" id="ARBA00023172"/>
    </source>
</evidence>
<reference evidence="16 17" key="1">
    <citation type="submission" date="2023-10" db="EMBL/GenBank/DDBJ databases">
        <title>Wastewater isolates of ESBL- and carbapenemase-producing Gram-negative bacteria from New Zealand.</title>
        <authorList>
            <person name="Straub C."/>
            <person name="Weaver L."/>
            <person name="Cornelius A."/>
            <person name="Mcgill E."/>
            <person name="Dyet K."/>
            <person name="White L."/>
            <person name="Pattis I."/>
        </authorList>
    </citation>
    <scope>NUCLEOTIDE SEQUENCE [LARGE SCALE GENOMIC DNA]</scope>
    <source>
        <strain evidence="16 17">ESBL35</strain>
    </source>
</reference>
<dbReference type="Gene3D" id="3.30.1330.70">
    <property type="entry name" value="Holliday junction resolvase RusA"/>
    <property type="match status" value="1"/>
</dbReference>
<sequence length="129" mass="14499">MKLVLPFPPSVNTYWRSPTKGPLKGRVLISAKGREYKAKVRKAVIEQLRALPKASAALADIDIYMFPPDSRDRDIDNFNKALLDALTYASIWVDDKQVKRMTNEWGPKVKGGKVEITIIEFKPRASAVA</sequence>
<comment type="catalytic activity">
    <reaction evidence="13 15">
        <text>Endonucleolytic cleavage at a junction such as a reciprocal single-stranded crossover between two homologous DNA duplexes (Holliday junction).</text>
        <dbReference type="EC" id="3.1.21.10"/>
    </reaction>
</comment>
<accession>A0ABU7UCL2</accession>
<keyword evidence="5" id="KW-0479">Metal-binding</keyword>
<evidence type="ECO:0000256" key="7">
    <source>
        <dbReference type="ARBA" id="ARBA00022763"/>
    </source>
</evidence>
<comment type="caution">
    <text evidence="16">The sequence shown here is derived from an EMBL/GenBank/DDBJ whole genome shotgun (WGS) entry which is preliminary data.</text>
</comment>
<dbReference type="Pfam" id="PF05866">
    <property type="entry name" value="RusA"/>
    <property type="match status" value="1"/>
</dbReference>
<evidence type="ECO:0000256" key="4">
    <source>
        <dbReference type="ARBA" id="ARBA00022722"/>
    </source>
</evidence>
<comment type="function">
    <text evidence="15">Endonuclease that resolves Holliday junction intermediates made during homologous genetic recombination and DNA repair. Exhibits sequence and structure-selective cleavage of four-way DNA junctions, where it introduces symmetrical nicks in two strands of the same polarity at the 5' side of dinucleotides. Corrects the defects in genetic recombination and DNA repair associated with inactivation of ruvAB or ruvC.</text>
</comment>
<comment type="similarity">
    <text evidence="15">Belongs to the rusA family.</text>
</comment>
<keyword evidence="6 15" id="KW-0255">Endonuclease</keyword>
<evidence type="ECO:0000256" key="9">
    <source>
        <dbReference type="ARBA" id="ARBA00022842"/>
    </source>
</evidence>
<dbReference type="EMBL" id="JAZKLI010000001">
    <property type="protein sequence ID" value="MEE9684011.1"/>
    <property type="molecule type" value="Genomic_DNA"/>
</dbReference>
<dbReference type="EC" id="3.1.21.10" evidence="14 15"/>
<dbReference type="InterPro" id="IPR036614">
    <property type="entry name" value="RusA-like_sf"/>
</dbReference>
<evidence type="ECO:0000256" key="3">
    <source>
        <dbReference type="ARBA" id="ARBA00014885"/>
    </source>
</evidence>
<evidence type="ECO:0000313" key="17">
    <source>
        <dbReference type="Proteomes" id="UP001335910"/>
    </source>
</evidence>
<dbReference type="RefSeq" id="WP_331389682.1">
    <property type="nucleotide sequence ID" value="NZ_JAZKLB010000001.1"/>
</dbReference>
<gene>
    <name evidence="16" type="ORF">V4839_11070</name>
</gene>
<dbReference type="Proteomes" id="UP001335910">
    <property type="component" value="Unassembled WGS sequence"/>
</dbReference>
<evidence type="ECO:0000256" key="1">
    <source>
        <dbReference type="ARBA" id="ARBA00001946"/>
    </source>
</evidence>
<name>A0ABU7UCL2_LELAM</name>
<comment type="function">
    <text evidence="12">Endonuclease that resolves Holliday junction intermediates made during homologous genetic recombination and DNA repair. Exhibits sequence and structure-selective cleavage of four-way DNA junctions, where it introduces symmetrical nicks in two strands of the same polarity at the 5' side of CC dinucleotides. Corrects the defects in genetic recombination and DNA repair associated with inactivation of RuvAB or RuvC.</text>
</comment>